<evidence type="ECO:0000259" key="16">
    <source>
        <dbReference type="SMART" id="SM00965"/>
    </source>
</evidence>
<comment type="subcellular location">
    <subcellularLocation>
        <location evidence="1 14">Cell outer membrane</location>
        <topology evidence="1 14">Multi-pass membrane protein</topology>
    </subcellularLocation>
</comment>
<dbReference type="InterPro" id="IPR036942">
    <property type="entry name" value="Beta-barrel_TonB_sf"/>
</dbReference>
<keyword evidence="10 15" id="KW-0798">TonB box</keyword>
<gene>
    <name evidence="17" type="primary">bfrF</name>
    <name evidence="17" type="ORF">GCM10007157_25110</name>
</gene>
<dbReference type="Proteomes" id="UP000623776">
    <property type="component" value="Unassembled WGS sequence"/>
</dbReference>
<dbReference type="SMART" id="SM00965">
    <property type="entry name" value="STN"/>
    <property type="match status" value="1"/>
</dbReference>
<dbReference type="EMBL" id="BMXN01000015">
    <property type="protein sequence ID" value="GGW32331.1"/>
    <property type="molecule type" value="Genomic_DNA"/>
</dbReference>
<dbReference type="Gene3D" id="2.40.170.20">
    <property type="entry name" value="TonB-dependent receptor, beta-barrel domain"/>
    <property type="match status" value="1"/>
</dbReference>
<dbReference type="InterPro" id="IPR011662">
    <property type="entry name" value="Secretin/TonB_short_N"/>
</dbReference>
<dbReference type="GO" id="GO:0015891">
    <property type="term" value="P:siderophore transport"/>
    <property type="evidence" value="ECO:0007669"/>
    <property type="project" value="InterPro"/>
</dbReference>
<evidence type="ECO:0000256" key="15">
    <source>
        <dbReference type="RuleBase" id="RU003357"/>
    </source>
</evidence>
<evidence type="ECO:0000256" key="14">
    <source>
        <dbReference type="PROSITE-ProRule" id="PRU01360"/>
    </source>
</evidence>
<name>A0A8H9I4H6_9GAMM</name>
<comment type="similarity">
    <text evidence="2 14 15">Belongs to the TonB-dependent receptor family.</text>
</comment>
<evidence type="ECO:0000256" key="8">
    <source>
        <dbReference type="ARBA" id="ARBA00023004"/>
    </source>
</evidence>
<dbReference type="Pfam" id="PF07715">
    <property type="entry name" value="Plug"/>
    <property type="match status" value="1"/>
</dbReference>
<organism evidence="17 18">
    <name type="scientific">Vreelandella hamiltonii</name>
    <dbReference type="NCBI Taxonomy" id="502829"/>
    <lineage>
        <taxon>Bacteria</taxon>
        <taxon>Pseudomonadati</taxon>
        <taxon>Pseudomonadota</taxon>
        <taxon>Gammaproteobacteria</taxon>
        <taxon>Oceanospirillales</taxon>
        <taxon>Halomonadaceae</taxon>
        <taxon>Vreelandella</taxon>
    </lineage>
</organism>
<evidence type="ECO:0000256" key="12">
    <source>
        <dbReference type="ARBA" id="ARBA00023170"/>
    </source>
</evidence>
<dbReference type="Pfam" id="PF00593">
    <property type="entry name" value="TonB_dep_Rec_b-barrel"/>
    <property type="match status" value="1"/>
</dbReference>
<evidence type="ECO:0000256" key="9">
    <source>
        <dbReference type="ARBA" id="ARBA00023065"/>
    </source>
</evidence>
<keyword evidence="18" id="KW-1185">Reference proteome</keyword>
<evidence type="ECO:0000256" key="5">
    <source>
        <dbReference type="ARBA" id="ARBA00022496"/>
    </source>
</evidence>
<evidence type="ECO:0000256" key="13">
    <source>
        <dbReference type="ARBA" id="ARBA00023237"/>
    </source>
</evidence>
<dbReference type="RefSeq" id="WP_229800831.1">
    <property type="nucleotide sequence ID" value="NZ_BMXN01000015.1"/>
</dbReference>
<dbReference type="Gene3D" id="3.55.50.30">
    <property type="match status" value="1"/>
</dbReference>
<accession>A0A8H9I4H6</accession>
<dbReference type="PROSITE" id="PS52016">
    <property type="entry name" value="TONB_DEPENDENT_REC_3"/>
    <property type="match status" value="1"/>
</dbReference>
<proteinExistence type="inferred from homology"/>
<dbReference type="GO" id="GO:0015344">
    <property type="term" value="F:siderophore uptake transmembrane transporter activity"/>
    <property type="evidence" value="ECO:0007669"/>
    <property type="project" value="TreeGrafter"/>
</dbReference>
<keyword evidence="7" id="KW-0732">Signal</keyword>
<evidence type="ECO:0000256" key="2">
    <source>
        <dbReference type="ARBA" id="ARBA00009810"/>
    </source>
</evidence>
<keyword evidence="13 14" id="KW-0998">Cell outer membrane</keyword>
<keyword evidence="9" id="KW-0406">Ion transport</keyword>
<sequence length="826" mass="90892">MPHQRSALPSSSTVTRLLPRRHRALALAVHLTAVGWLVTPLLAMPAMAQTSQQQARDYEIPAGSLSTVINRFATEAGVFISGASQLGEGRQSPGLSGQYSVEAGLERLLYGTHLGAARQSDGSYRLVEQAGNEALPVLHVEAEWLSPSAVGPDHGYRAQRSLTATKTDTALEDTPRTVSVVTRQRIEDQNPRTLSNILSYVPGISSSDFPVGDGLAGDIFFIRGMNQRDYGYGTYRDGLRVQPNAYSTSAEPYGLERVEVFKGPTTALYGENVPGGLVNLVSKRPTADHQGEVNLSYGSHDRRQVSADVSGPLNADGSVQGRVVFLHRDSDTQIDSVQDDRTYIAPSLTFELSDQDRLTVLGMYQQDDTELQLGLPAAGTLLDHPSGTLSSRTNLGHPEWDTFEREVWSLGYEYEHAFNEDWRFQQNARYLRSHVNRREVWWSYPGDGYDDVIGAYGRDRDNDSRTLAIDNRVVGKFGNDTVEHTWLAGFGYDRTSFSQTQDVGFSTPQLINIFNPQWSSSPQTLQRSEDGEDVQALTGIYSQLHSQVGGLIAQVGGRFDSARTEYNNHLAPGSGFSVTDEEFSWQAGLMYQFDSGLSPYVNYATTFVPARQVSVATNEPLDPITGRQYELGLRYDLPDSDTAITLSTYDIVMKNDINYDSAIGGYRNVGRTDSNGIELELVSDVSDALSVAAAYTYTDARIVEDVAFPRYEDNQVAGVPRHKASLWAHYEVLQGPMQGAEIGLGVRYLGSSNAYPDASLAYGDTLATRAVTLADLSLGYALDANWRVGLNVENLFDKQYVGECNNAARCYWGTDRTVLGTLSFRY</sequence>
<keyword evidence="4 14" id="KW-1134">Transmembrane beta strand</keyword>
<feature type="domain" description="Secretin/TonB short N-terminal" evidence="16">
    <location>
        <begin position="78"/>
        <end position="129"/>
    </location>
</feature>
<protein>
    <submittedName>
        <fullName evidence="17">Ferric siderophore receptor</fullName>
    </submittedName>
</protein>
<evidence type="ECO:0000256" key="4">
    <source>
        <dbReference type="ARBA" id="ARBA00022452"/>
    </source>
</evidence>
<evidence type="ECO:0000256" key="11">
    <source>
        <dbReference type="ARBA" id="ARBA00023136"/>
    </source>
</evidence>
<evidence type="ECO:0000256" key="10">
    <source>
        <dbReference type="ARBA" id="ARBA00023077"/>
    </source>
</evidence>
<dbReference type="InterPro" id="IPR012910">
    <property type="entry name" value="Plug_dom"/>
</dbReference>
<evidence type="ECO:0000313" key="18">
    <source>
        <dbReference type="Proteomes" id="UP000623776"/>
    </source>
</evidence>
<dbReference type="CDD" id="cd01347">
    <property type="entry name" value="ligand_gated_channel"/>
    <property type="match status" value="1"/>
</dbReference>
<keyword evidence="12 17" id="KW-0675">Receptor</keyword>
<dbReference type="AlphaFoldDB" id="A0A8H9I4H6"/>
<evidence type="ECO:0000256" key="7">
    <source>
        <dbReference type="ARBA" id="ARBA00022729"/>
    </source>
</evidence>
<dbReference type="InterPro" id="IPR037066">
    <property type="entry name" value="Plug_dom_sf"/>
</dbReference>
<dbReference type="FunFam" id="2.170.130.10:FF:000001">
    <property type="entry name" value="Catecholate siderophore TonB-dependent receptor"/>
    <property type="match status" value="1"/>
</dbReference>
<dbReference type="InterPro" id="IPR039426">
    <property type="entry name" value="TonB-dep_rcpt-like"/>
</dbReference>
<comment type="caution">
    <text evidence="17">The sequence shown here is derived from an EMBL/GenBank/DDBJ whole genome shotgun (WGS) entry which is preliminary data.</text>
</comment>
<dbReference type="GO" id="GO:0038023">
    <property type="term" value="F:signaling receptor activity"/>
    <property type="evidence" value="ECO:0007669"/>
    <property type="project" value="InterPro"/>
</dbReference>
<keyword evidence="8" id="KW-0408">Iron</keyword>
<dbReference type="PANTHER" id="PTHR32552:SF68">
    <property type="entry name" value="FERRICHROME OUTER MEMBRANE TRANSPORTER_PHAGE RECEPTOR"/>
    <property type="match status" value="1"/>
</dbReference>
<keyword evidence="5" id="KW-0410">Iron transport</keyword>
<evidence type="ECO:0000313" key="17">
    <source>
        <dbReference type="EMBL" id="GGW32331.1"/>
    </source>
</evidence>
<dbReference type="GO" id="GO:0009279">
    <property type="term" value="C:cell outer membrane"/>
    <property type="evidence" value="ECO:0007669"/>
    <property type="project" value="UniProtKB-SubCell"/>
</dbReference>
<evidence type="ECO:0000256" key="1">
    <source>
        <dbReference type="ARBA" id="ARBA00004571"/>
    </source>
</evidence>
<dbReference type="Gene3D" id="2.170.130.10">
    <property type="entry name" value="TonB-dependent receptor, plug domain"/>
    <property type="match status" value="1"/>
</dbReference>
<evidence type="ECO:0000256" key="6">
    <source>
        <dbReference type="ARBA" id="ARBA00022692"/>
    </source>
</evidence>
<reference evidence="18" key="1">
    <citation type="journal article" date="2019" name="Int. J. Syst. Evol. Microbiol.">
        <title>The Global Catalogue of Microorganisms (GCM) 10K type strain sequencing project: providing services to taxonomists for standard genome sequencing and annotation.</title>
        <authorList>
            <consortium name="The Broad Institute Genomics Platform"/>
            <consortium name="The Broad Institute Genome Sequencing Center for Infectious Disease"/>
            <person name="Wu L."/>
            <person name="Ma J."/>
        </authorList>
    </citation>
    <scope>NUCLEOTIDE SEQUENCE [LARGE SCALE GENOMIC DNA]</scope>
    <source>
        <strain evidence="18">KCTC 22154</strain>
    </source>
</reference>
<evidence type="ECO:0000256" key="3">
    <source>
        <dbReference type="ARBA" id="ARBA00022448"/>
    </source>
</evidence>
<keyword evidence="3 14" id="KW-0813">Transport</keyword>
<dbReference type="InterPro" id="IPR000531">
    <property type="entry name" value="Beta-barrel_TonB"/>
</dbReference>
<dbReference type="PANTHER" id="PTHR32552">
    <property type="entry name" value="FERRICHROME IRON RECEPTOR-RELATED"/>
    <property type="match status" value="1"/>
</dbReference>
<dbReference type="InterPro" id="IPR010105">
    <property type="entry name" value="TonB_sidphr_rcpt"/>
</dbReference>
<dbReference type="NCBIfam" id="TIGR01783">
    <property type="entry name" value="TonB-siderophor"/>
    <property type="match status" value="1"/>
</dbReference>
<keyword evidence="11 14" id="KW-0472">Membrane</keyword>
<dbReference type="SUPFAM" id="SSF56935">
    <property type="entry name" value="Porins"/>
    <property type="match status" value="1"/>
</dbReference>
<keyword evidence="6 14" id="KW-0812">Transmembrane</keyword>